<dbReference type="GO" id="GO:0016747">
    <property type="term" value="F:acyltransferase activity, transferring groups other than amino-acyl groups"/>
    <property type="evidence" value="ECO:0007669"/>
    <property type="project" value="InterPro"/>
</dbReference>
<evidence type="ECO:0000313" key="2">
    <source>
        <dbReference type="EMBL" id="TFJ91376.1"/>
    </source>
</evidence>
<accession>A0A4Y9A6Q8</accession>
<feature type="domain" description="N-acetyltransferase" evidence="1">
    <location>
        <begin position="2"/>
        <end position="150"/>
    </location>
</feature>
<evidence type="ECO:0000313" key="3">
    <source>
        <dbReference type="Proteomes" id="UP000298484"/>
    </source>
</evidence>
<reference evidence="2 3" key="1">
    <citation type="submission" date="2019-03" db="EMBL/GenBank/DDBJ databases">
        <title>Genome sequence of Lentibacillus salicampi ATCC BAA-719.</title>
        <authorList>
            <person name="Maclea K.S."/>
            <person name="Simoes Junior M."/>
        </authorList>
    </citation>
    <scope>NUCLEOTIDE SEQUENCE [LARGE SCALE GENOMIC DNA]</scope>
    <source>
        <strain evidence="2 3">ATCC BAA-719</strain>
    </source>
</reference>
<dbReference type="PANTHER" id="PTHR43451:SF1">
    <property type="entry name" value="ACETYLTRANSFERASE"/>
    <property type="match status" value="1"/>
</dbReference>
<organism evidence="2 3">
    <name type="scientific">Lentibacillus salicampi</name>
    <dbReference type="NCBI Taxonomy" id="175306"/>
    <lineage>
        <taxon>Bacteria</taxon>
        <taxon>Bacillati</taxon>
        <taxon>Bacillota</taxon>
        <taxon>Bacilli</taxon>
        <taxon>Bacillales</taxon>
        <taxon>Bacillaceae</taxon>
        <taxon>Lentibacillus</taxon>
    </lineage>
</organism>
<keyword evidence="3" id="KW-1185">Reference proteome</keyword>
<dbReference type="InterPro" id="IPR052564">
    <property type="entry name" value="N-acetyltrans/Recomb-assoc"/>
</dbReference>
<proteinExistence type="predicted"/>
<comment type="caution">
    <text evidence="2">The sequence shown here is derived from an EMBL/GenBank/DDBJ whole genome shotgun (WGS) entry which is preliminary data.</text>
</comment>
<sequence>MAKIRGALEKEAAILSDIAIESKAYWDYSKEFIKACKDVLTINKQYIQENHVYVLEDQEELVGFFSFERDEVDSLDFFYILPEFIGKGFGRVMWNNVIQKAQEQGIKSFTIDSDPYAKGFYEKMGAKQIGQVPSTVFKDRSLPLMKITIG</sequence>
<name>A0A4Y9A6Q8_9BACI</name>
<keyword evidence="2" id="KW-0808">Transferase</keyword>
<dbReference type="RefSeq" id="WP_135111614.1">
    <property type="nucleotide sequence ID" value="NZ_SRHY01000056.1"/>
</dbReference>
<dbReference type="InterPro" id="IPR016181">
    <property type="entry name" value="Acyl_CoA_acyltransferase"/>
</dbReference>
<dbReference type="PROSITE" id="PS51186">
    <property type="entry name" value="GNAT"/>
    <property type="match status" value="1"/>
</dbReference>
<dbReference type="Proteomes" id="UP000298484">
    <property type="component" value="Unassembled WGS sequence"/>
</dbReference>
<dbReference type="Pfam" id="PF13673">
    <property type="entry name" value="Acetyltransf_10"/>
    <property type="match status" value="1"/>
</dbReference>
<dbReference type="OrthoDB" id="9800797at2"/>
<dbReference type="PANTHER" id="PTHR43451">
    <property type="entry name" value="ACETYLTRANSFERASE (GNAT) FAMILY PROTEIN"/>
    <property type="match status" value="1"/>
</dbReference>
<dbReference type="InterPro" id="IPR000182">
    <property type="entry name" value="GNAT_dom"/>
</dbReference>
<dbReference type="SUPFAM" id="SSF55729">
    <property type="entry name" value="Acyl-CoA N-acyltransferases (Nat)"/>
    <property type="match status" value="1"/>
</dbReference>
<dbReference type="CDD" id="cd04301">
    <property type="entry name" value="NAT_SF"/>
    <property type="match status" value="1"/>
</dbReference>
<dbReference type="EMBL" id="SRHY01000056">
    <property type="protein sequence ID" value="TFJ91376.1"/>
    <property type="molecule type" value="Genomic_DNA"/>
</dbReference>
<protein>
    <submittedName>
        <fullName evidence="2">GNAT family N-acetyltransferase</fullName>
    </submittedName>
</protein>
<dbReference type="Gene3D" id="3.40.630.30">
    <property type="match status" value="1"/>
</dbReference>
<dbReference type="AlphaFoldDB" id="A0A4Y9A6Q8"/>
<evidence type="ECO:0000259" key="1">
    <source>
        <dbReference type="PROSITE" id="PS51186"/>
    </source>
</evidence>
<gene>
    <name evidence="2" type="ORF">E4U82_18095</name>
</gene>